<feature type="compositionally biased region" description="Basic and acidic residues" evidence="2">
    <location>
        <begin position="355"/>
        <end position="386"/>
    </location>
</feature>
<feature type="compositionally biased region" description="Basic and acidic residues" evidence="2">
    <location>
        <begin position="880"/>
        <end position="955"/>
    </location>
</feature>
<reference evidence="4" key="1">
    <citation type="journal article" date="2020" name="G3 (Bethesda)">
        <title>High-Quality Assemblies for Three Invasive Social Wasps from the &lt;i&gt;Vespula&lt;/i&gt; Genus.</title>
        <authorList>
            <person name="Harrop T.W.R."/>
            <person name="Guhlin J."/>
            <person name="McLaughlin G.M."/>
            <person name="Permina E."/>
            <person name="Stockwell P."/>
            <person name="Gilligan J."/>
            <person name="Le Lec M.F."/>
            <person name="Gruber M.A.M."/>
            <person name="Quinn O."/>
            <person name="Lovegrove M."/>
            <person name="Duncan E.J."/>
            <person name="Remnant E.J."/>
            <person name="Van Eeckhoven J."/>
            <person name="Graham B."/>
            <person name="Knapp R.A."/>
            <person name="Langford K.W."/>
            <person name="Kronenberg Z."/>
            <person name="Press M.O."/>
            <person name="Eacker S.M."/>
            <person name="Wilson-Rankin E.E."/>
            <person name="Purcell J."/>
            <person name="Lester P.J."/>
            <person name="Dearden P.K."/>
        </authorList>
    </citation>
    <scope>NUCLEOTIDE SEQUENCE</scope>
    <source>
        <strain evidence="4">Linc-1</strain>
    </source>
</reference>
<feature type="compositionally biased region" description="Polar residues" evidence="2">
    <location>
        <begin position="703"/>
        <end position="721"/>
    </location>
</feature>
<sequence length="1190" mass="136775">MSEYCFLCLTDEGVFLDITPTNYKSLRGDVEKFLSLKVEKNIKKTNRVCYKCAFELRQCNDFLKKYKEARKTIGSKIYERKCCTFCLETKKRGYLNHCLHPLNNFNDDLISKVQQLFQDDLVEYNKEIILMCLTCRYSLDILFDLKSLYLEFSKERNTFDKNKDYSTLPKVNTIVIKRKTTITASMKTRSYILSNPDSNSSVKEENSEVTMNKNVASPRPKSRFCDACKTSVKDGEDMYRFYKTRLTVCKTCWTSMDPSKCITRLRKPIRTDTKLCAVFLKDVLTDVTFKQHKTYKVEKDSYGNNLYIITDSESEVDIEDKMDTEPLQSRGKLSNGSDNKPKIGKKRSKVNTKSDSSDSETKSIKRIKHDKETKSKSKSKLQDAKPVKKKSTTRNHYSDTDISSNKTLRITRAKGLQQESKKVYSLSDVDTDNSQRKKQDITSGRLKRLREDNTSDDSSLTEDSTKEKNSNEQSIIKSKSHASNNITGKRKKTKSSSSSTSINENTSLSEIKNFASKRLRKSFVKILKISEGETSSDNTDPDETNLNKTKKCICRECGITFENKLKLVTHELSHSKTLELKLHKLKIQDKCRDEEEVDKSCTEKFNDDINEQQNEEITLSVNDDEELETMDVKNPNNVIQDTIKKSNKNTKCSLVKNEKDSLQRRSTTDKIDTKESEAIETVTEPICKESIKVIEGKDKISESTEQIESVLTPTENNNTSKNIDDDQNQNDGSDNDTVEDIEQLKKKKEDVNEETEDEDKKKINEIRDEENKNIEEHDNDTKEKEEDKTEKVKEDNVKEKEDTMKEKEIVANDEENKTEENEKGNDKANETEINTNKMEININEMEINTNDKKNEETNEMENNTNETENNTNETENNISEIKDITKKTKEDETNDKDGTTNRKEDETNKKDDTMEEKVNEIEEKEHKTKKIEISKAEKEEQNSDINDHNLNKDLNSKNSVLNVNINLVDNSIGHLNEKDETSTDNKDEKSIDNKDEKSIDNKDEKSTDNKDEKSTDNKDARSTDNKDEKNETNKITDNASLENCNESNSLTSDTKSIKDNSNSEEIDKQLDISNTTMHSSEEKEYTNDAQKLLSDLTTLSEPATSKEVSAINKNNKESINTVVEMVEHVFDLVTNDQQNHLSTVEHNIRCSQLEPETLEDISREIQKSADMPSLDPINSTEMDHNDVSLN</sequence>
<feature type="compositionally biased region" description="Basic and acidic residues" evidence="2">
    <location>
        <begin position="758"/>
        <end position="830"/>
    </location>
</feature>
<proteinExistence type="predicted"/>
<feature type="compositionally biased region" description="Basic and acidic residues" evidence="2">
    <location>
        <begin position="975"/>
        <end position="1034"/>
    </location>
</feature>
<name>A0A834KI70_VESGE</name>
<keyword evidence="1" id="KW-0479">Metal-binding</keyword>
<keyword evidence="1" id="KW-0862">Zinc</keyword>
<feature type="region of interest" description="Disordered" evidence="2">
    <location>
        <begin position="1168"/>
        <end position="1190"/>
    </location>
</feature>
<dbReference type="Proteomes" id="UP000617340">
    <property type="component" value="Unassembled WGS sequence"/>
</dbReference>
<accession>A0A834KI70</accession>
<feature type="compositionally biased region" description="Low complexity" evidence="2">
    <location>
        <begin position="860"/>
        <end position="879"/>
    </location>
</feature>
<keyword evidence="5" id="KW-1185">Reference proteome</keyword>
<dbReference type="InterPro" id="IPR012934">
    <property type="entry name" value="Znf_AD"/>
</dbReference>
<dbReference type="InterPro" id="IPR013087">
    <property type="entry name" value="Znf_C2H2_type"/>
</dbReference>
<evidence type="ECO:0000313" key="5">
    <source>
        <dbReference type="Proteomes" id="UP000617340"/>
    </source>
</evidence>
<feature type="region of interest" description="Disordered" evidence="2">
    <location>
        <begin position="695"/>
        <end position="956"/>
    </location>
</feature>
<comment type="caution">
    <text evidence="4">The sequence shown here is derived from an EMBL/GenBank/DDBJ whole genome shotgun (WGS) entry which is preliminary data.</text>
</comment>
<feature type="region of interest" description="Disordered" evidence="2">
    <location>
        <begin position="318"/>
        <end position="505"/>
    </location>
</feature>
<feature type="compositionally biased region" description="Acidic residues" evidence="2">
    <location>
        <begin position="725"/>
        <end position="741"/>
    </location>
</feature>
<dbReference type="AlphaFoldDB" id="A0A834KI70"/>
<feature type="region of interest" description="Disordered" evidence="2">
    <location>
        <begin position="969"/>
        <end position="1066"/>
    </location>
</feature>
<feature type="compositionally biased region" description="Low complexity" evidence="2">
    <location>
        <begin position="831"/>
        <end position="848"/>
    </location>
</feature>
<organism evidence="4 5">
    <name type="scientific">Vespula germanica</name>
    <name type="common">German yellow jacket</name>
    <name type="synonym">Paravespula germanica</name>
    <dbReference type="NCBI Taxonomy" id="30212"/>
    <lineage>
        <taxon>Eukaryota</taxon>
        <taxon>Metazoa</taxon>
        <taxon>Ecdysozoa</taxon>
        <taxon>Arthropoda</taxon>
        <taxon>Hexapoda</taxon>
        <taxon>Insecta</taxon>
        <taxon>Pterygota</taxon>
        <taxon>Neoptera</taxon>
        <taxon>Endopterygota</taxon>
        <taxon>Hymenoptera</taxon>
        <taxon>Apocrita</taxon>
        <taxon>Aculeata</taxon>
        <taxon>Vespoidea</taxon>
        <taxon>Vespidae</taxon>
        <taxon>Vespinae</taxon>
        <taxon>Vespula</taxon>
    </lineage>
</organism>
<feature type="domain" description="C2H2-type" evidence="3">
    <location>
        <begin position="552"/>
        <end position="579"/>
    </location>
</feature>
<dbReference type="GO" id="GO:0005634">
    <property type="term" value="C:nucleus"/>
    <property type="evidence" value="ECO:0007669"/>
    <property type="project" value="InterPro"/>
</dbReference>
<gene>
    <name evidence="4" type="ORF">HZH68_005716</name>
</gene>
<feature type="compositionally biased region" description="Basic and acidic residues" evidence="2">
    <location>
        <begin position="1181"/>
        <end position="1190"/>
    </location>
</feature>
<dbReference type="GO" id="GO:0008270">
    <property type="term" value="F:zinc ion binding"/>
    <property type="evidence" value="ECO:0007669"/>
    <property type="project" value="UniProtKB-KW"/>
</dbReference>
<evidence type="ECO:0000256" key="2">
    <source>
        <dbReference type="SAM" id="MobiDB-lite"/>
    </source>
</evidence>
<feature type="region of interest" description="Disordered" evidence="2">
    <location>
        <begin position="196"/>
        <end position="215"/>
    </location>
</feature>
<dbReference type="PROSITE" id="PS00028">
    <property type="entry name" value="ZINC_FINGER_C2H2_1"/>
    <property type="match status" value="1"/>
</dbReference>
<protein>
    <recommendedName>
        <fullName evidence="3">C2H2-type domain-containing protein</fullName>
    </recommendedName>
</protein>
<dbReference type="PROSITE" id="PS50157">
    <property type="entry name" value="ZINC_FINGER_C2H2_2"/>
    <property type="match status" value="1"/>
</dbReference>
<feature type="compositionally biased region" description="Polar residues" evidence="2">
    <location>
        <begin position="1035"/>
        <end position="1054"/>
    </location>
</feature>
<keyword evidence="1" id="KW-0863">Zinc-finger</keyword>
<dbReference type="EMBL" id="JACSDZ010000004">
    <property type="protein sequence ID" value="KAF7406347.1"/>
    <property type="molecule type" value="Genomic_DNA"/>
</dbReference>
<evidence type="ECO:0000313" key="4">
    <source>
        <dbReference type="EMBL" id="KAF7406347.1"/>
    </source>
</evidence>
<evidence type="ECO:0000256" key="1">
    <source>
        <dbReference type="PROSITE-ProRule" id="PRU00042"/>
    </source>
</evidence>
<feature type="compositionally biased region" description="Polar residues" evidence="2">
    <location>
        <begin position="471"/>
        <end position="487"/>
    </location>
</feature>
<feature type="region of interest" description="Disordered" evidence="2">
    <location>
        <begin position="657"/>
        <end position="676"/>
    </location>
</feature>
<evidence type="ECO:0000259" key="3">
    <source>
        <dbReference type="PROSITE" id="PS50157"/>
    </source>
</evidence>
<dbReference type="SMART" id="SM00868">
    <property type="entry name" value="zf-AD"/>
    <property type="match status" value="2"/>
</dbReference>